<accession>A0AA39MCF8</accession>
<comment type="caution">
    <text evidence="2">The sequence shown here is derived from an EMBL/GenBank/DDBJ whole genome shotgun (WGS) entry which is preliminary data.</text>
</comment>
<dbReference type="EMBL" id="JAUCMV010000001">
    <property type="protein sequence ID" value="KAK0428599.1"/>
    <property type="molecule type" value="Genomic_DNA"/>
</dbReference>
<evidence type="ECO:0000256" key="1">
    <source>
        <dbReference type="SAM" id="MobiDB-lite"/>
    </source>
</evidence>
<dbReference type="AlphaFoldDB" id="A0AA39MCF8"/>
<reference evidence="2" key="1">
    <citation type="submission" date="2023-06" db="EMBL/GenBank/DDBJ databases">
        <title>Genomic analysis of the entomopathogenic nematode Steinernema hermaphroditum.</title>
        <authorList>
            <person name="Schwarz E.M."/>
            <person name="Heppert J.K."/>
            <person name="Baniya A."/>
            <person name="Schwartz H.T."/>
            <person name="Tan C.-H."/>
            <person name="Antoshechkin I."/>
            <person name="Sternberg P.W."/>
            <person name="Goodrich-Blair H."/>
            <person name="Dillman A.R."/>
        </authorList>
    </citation>
    <scope>NUCLEOTIDE SEQUENCE</scope>
    <source>
        <strain evidence="2">PS9179</strain>
        <tissue evidence="2">Whole animal</tissue>
    </source>
</reference>
<keyword evidence="3" id="KW-1185">Reference proteome</keyword>
<feature type="compositionally biased region" description="Acidic residues" evidence="1">
    <location>
        <begin position="7"/>
        <end position="17"/>
    </location>
</feature>
<organism evidence="2 3">
    <name type="scientific">Steinernema hermaphroditum</name>
    <dbReference type="NCBI Taxonomy" id="289476"/>
    <lineage>
        <taxon>Eukaryota</taxon>
        <taxon>Metazoa</taxon>
        <taxon>Ecdysozoa</taxon>
        <taxon>Nematoda</taxon>
        <taxon>Chromadorea</taxon>
        <taxon>Rhabditida</taxon>
        <taxon>Tylenchina</taxon>
        <taxon>Panagrolaimomorpha</taxon>
        <taxon>Strongyloidoidea</taxon>
        <taxon>Steinernematidae</taxon>
        <taxon>Steinernema</taxon>
    </lineage>
</organism>
<gene>
    <name evidence="2" type="ORF">QR680_010895</name>
</gene>
<sequence>MGKRSDEEEEDDEEEDLEPKIVSVPAFPSKYFIAKEVDRVLRGKGTKKCVLLMYEKTALYLIGNHGLLLHNICKAQRSGDLQIRLKD</sequence>
<name>A0AA39MCF8_9BILA</name>
<evidence type="ECO:0000313" key="3">
    <source>
        <dbReference type="Proteomes" id="UP001175271"/>
    </source>
</evidence>
<protein>
    <submittedName>
        <fullName evidence="2">Uncharacterized protein</fullName>
    </submittedName>
</protein>
<feature type="region of interest" description="Disordered" evidence="1">
    <location>
        <begin position="1"/>
        <end position="20"/>
    </location>
</feature>
<proteinExistence type="predicted"/>
<evidence type="ECO:0000313" key="2">
    <source>
        <dbReference type="EMBL" id="KAK0428599.1"/>
    </source>
</evidence>
<dbReference type="Proteomes" id="UP001175271">
    <property type="component" value="Unassembled WGS sequence"/>
</dbReference>